<keyword evidence="1" id="KW-1133">Transmembrane helix</keyword>
<evidence type="ECO:0000313" key="2">
    <source>
        <dbReference type="EMBL" id="SJZ45952.1"/>
    </source>
</evidence>
<keyword evidence="1" id="KW-0472">Membrane</keyword>
<name>A0A1T4KU26_9FIRM</name>
<reference evidence="2 3" key="1">
    <citation type="submission" date="2017-02" db="EMBL/GenBank/DDBJ databases">
        <authorList>
            <person name="Peterson S.W."/>
        </authorList>
    </citation>
    <scope>NUCLEOTIDE SEQUENCE [LARGE SCALE GENOMIC DNA]</scope>
    <source>
        <strain evidence="2 3">ATCC 51222</strain>
    </source>
</reference>
<dbReference type="AlphaFoldDB" id="A0A1T4KU26"/>
<evidence type="ECO:0000256" key="1">
    <source>
        <dbReference type="SAM" id="Phobius"/>
    </source>
</evidence>
<keyword evidence="3" id="KW-1185">Reference proteome</keyword>
<evidence type="ECO:0000313" key="3">
    <source>
        <dbReference type="Proteomes" id="UP000190657"/>
    </source>
</evidence>
<keyword evidence="1" id="KW-0812">Transmembrane</keyword>
<organism evidence="2 3">
    <name type="scientific">Eubacterium coprostanoligenes</name>
    <dbReference type="NCBI Taxonomy" id="290054"/>
    <lineage>
        <taxon>Bacteria</taxon>
        <taxon>Bacillati</taxon>
        <taxon>Bacillota</taxon>
        <taxon>Clostridia</taxon>
        <taxon>Eubacteriales</taxon>
        <taxon>Eubacteriaceae</taxon>
        <taxon>Eubacterium</taxon>
    </lineage>
</organism>
<dbReference type="STRING" id="290054.SAMN02745114_00606"/>
<feature type="transmembrane region" description="Helical" evidence="1">
    <location>
        <begin position="35"/>
        <end position="56"/>
    </location>
</feature>
<dbReference type="EMBL" id="FUWW01000005">
    <property type="protein sequence ID" value="SJZ45952.1"/>
    <property type="molecule type" value="Genomic_DNA"/>
</dbReference>
<proteinExistence type="predicted"/>
<protein>
    <submittedName>
        <fullName evidence="2">Uncharacterized protein</fullName>
    </submittedName>
</protein>
<feature type="transmembrane region" description="Helical" evidence="1">
    <location>
        <begin position="62"/>
        <end position="82"/>
    </location>
</feature>
<sequence length="124" mass="14782">MSRKMKHSEKLAYKYKFLREKIIESYRRGCKILNIVKIVFSVIFVIFSLIVASAIRDSSDKTVWLIWWVVIIFVAVTVFTITDYCKYLVKDKVIPYLLDDDQLEFGEYDIFKDDDDEEEEDSDE</sequence>
<accession>A0A1T4KU26</accession>
<gene>
    <name evidence="2" type="ORF">SAMN02745114_00606</name>
</gene>
<dbReference type="RefSeq" id="WP_078768103.1">
    <property type="nucleotide sequence ID" value="NZ_FUWW01000005.1"/>
</dbReference>
<dbReference type="Proteomes" id="UP000190657">
    <property type="component" value="Unassembled WGS sequence"/>
</dbReference>